<dbReference type="Gene3D" id="3.40.630.30">
    <property type="match status" value="1"/>
</dbReference>
<dbReference type="EMBL" id="JAJEQR010000068">
    <property type="protein sequence ID" value="MCC2232451.1"/>
    <property type="molecule type" value="Genomic_DNA"/>
</dbReference>
<evidence type="ECO:0000313" key="2">
    <source>
        <dbReference type="EMBL" id="MCC2232451.1"/>
    </source>
</evidence>
<organism evidence="2 3">
    <name type="scientific">Hominifimenecus microfluidus</name>
    <dbReference type="NCBI Taxonomy" id="2885348"/>
    <lineage>
        <taxon>Bacteria</taxon>
        <taxon>Bacillati</taxon>
        <taxon>Bacillota</taxon>
        <taxon>Clostridia</taxon>
        <taxon>Lachnospirales</taxon>
        <taxon>Lachnospiraceae</taxon>
        <taxon>Hominifimenecus</taxon>
    </lineage>
</organism>
<dbReference type="Proteomes" id="UP001198182">
    <property type="component" value="Unassembled WGS sequence"/>
</dbReference>
<dbReference type="CDD" id="cd04301">
    <property type="entry name" value="NAT_SF"/>
    <property type="match status" value="1"/>
</dbReference>
<dbReference type="PANTHER" id="PTHR43617:SF38">
    <property type="entry name" value="N-ACETYLTRANSFERASE DOMAIN-CONTAINING PROTEIN"/>
    <property type="match status" value="1"/>
</dbReference>
<dbReference type="InterPro" id="IPR050276">
    <property type="entry name" value="MshD_Acetyltransferase"/>
</dbReference>
<dbReference type="Pfam" id="PF00583">
    <property type="entry name" value="Acetyltransf_1"/>
    <property type="match status" value="1"/>
</dbReference>
<dbReference type="SUPFAM" id="SSF55729">
    <property type="entry name" value="Acyl-CoA N-acyltransferases (Nat)"/>
    <property type="match status" value="1"/>
</dbReference>
<reference evidence="2" key="1">
    <citation type="submission" date="2021-10" db="EMBL/GenBank/DDBJ databases">
        <title>Anaerobic single-cell dispensing facilitates the cultivation of human gut bacteria.</title>
        <authorList>
            <person name="Afrizal A."/>
        </authorList>
    </citation>
    <scope>NUCLEOTIDE SEQUENCE</scope>
    <source>
        <strain evidence="2">CLA-AA-H215</strain>
    </source>
</reference>
<sequence>MSEKNIIIRPETKDDYRAVENLTRESFWNVYQPGCMEHYVLHCYRDDPAFVPELDFVMELNGELIGQVIYVRSEIDCDDGRTIPIMTFGPIGIAPAYKRQGYGKQLLDYSMEKAREMGAGALAITGNIDFYGKSGFVPAKTKGVRYADDPEADYFLIKELNLGFLDGVSGTYKDPEGYFVCEKDPEGFERFEATFSVKEKKRLPGQLF</sequence>
<dbReference type="RefSeq" id="WP_308454857.1">
    <property type="nucleotide sequence ID" value="NZ_JAJEQR010000068.1"/>
</dbReference>
<name>A0AAE3JHX3_9FIRM</name>
<keyword evidence="3" id="KW-1185">Reference proteome</keyword>
<gene>
    <name evidence="2" type="ORF">LKD81_15890</name>
</gene>
<evidence type="ECO:0000313" key="3">
    <source>
        <dbReference type="Proteomes" id="UP001198182"/>
    </source>
</evidence>
<dbReference type="InterPro" id="IPR000182">
    <property type="entry name" value="GNAT_dom"/>
</dbReference>
<dbReference type="PANTHER" id="PTHR43617">
    <property type="entry name" value="L-AMINO ACID N-ACETYLTRANSFERASE"/>
    <property type="match status" value="1"/>
</dbReference>
<comment type="caution">
    <text evidence="2">The sequence shown here is derived from an EMBL/GenBank/DDBJ whole genome shotgun (WGS) entry which is preliminary data.</text>
</comment>
<proteinExistence type="predicted"/>
<evidence type="ECO:0000259" key="1">
    <source>
        <dbReference type="PROSITE" id="PS51186"/>
    </source>
</evidence>
<dbReference type="GO" id="GO:0016747">
    <property type="term" value="F:acyltransferase activity, transferring groups other than amino-acyl groups"/>
    <property type="evidence" value="ECO:0007669"/>
    <property type="project" value="InterPro"/>
</dbReference>
<accession>A0AAE3JHX3</accession>
<dbReference type="AlphaFoldDB" id="A0AAE3JHX3"/>
<dbReference type="InterPro" id="IPR016181">
    <property type="entry name" value="Acyl_CoA_acyltransferase"/>
</dbReference>
<dbReference type="PROSITE" id="PS51186">
    <property type="entry name" value="GNAT"/>
    <property type="match status" value="1"/>
</dbReference>
<feature type="domain" description="N-acetyltransferase" evidence="1">
    <location>
        <begin position="6"/>
        <end position="161"/>
    </location>
</feature>
<protein>
    <submittedName>
        <fullName evidence="2">N-acetyltransferase</fullName>
    </submittedName>
</protein>